<feature type="coiled-coil region" evidence="1">
    <location>
        <begin position="144"/>
        <end position="309"/>
    </location>
</feature>
<comment type="caution">
    <text evidence="3">The sequence shown here is derived from an EMBL/GenBank/DDBJ whole genome shotgun (WGS) entry which is preliminary data.</text>
</comment>
<dbReference type="GO" id="GO:0003682">
    <property type="term" value="F:chromatin binding"/>
    <property type="evidence" value="ECO:0007669"/>
    <property type="project" value="TreeGrafter"/>
</dbReference>
<evidence type="ECO:0000256" key="1">
    <source>
        <dbReference type="SAM" id="Coils"/>
    </source>
</evidence>
<dbReference type="Proteomes" id="UP001367676">
    <property type="component" value="Unassembled WGS sequence"/>
</dbReference>
<dbReference type="EMBL" id="JBBCAQ010000022">
    <property type="protein sequence ID" value="KAK7590215.1"/>
    <property type="molecule type" value="Genomic_DNA"/>
</dbReference>
<reference evidence="3 4" key="1">
    <citation type="submission" date="2024-03" db="EMBL/GenBank/DDBJ databases">
        <title>Adaptation during the transition from Ophiocordyceps entomopathogen to insect associate is accompanied by gene loss and intensified selection.</title>
        <authorList>
            <person name="Ward C.M."/>
            <person name="Onetto C.A."/>
            <person name="Borneman A.R."/>
        </authorList>
    </citation>
    <scope>NUCLEOTIDE SEQUENCE [LARGE SCALE GENOMIC DNA]</scope>
    <source>
        <strain evidence="3">AWRI1</strain>
        <tissue evidence="3">Single Adult Female</tissue>
    </source>
</reference>
<dbReference type="GO" id="GO:0000785">
    <property type="term" value="C:chromatin"/>
    <property type="evidence" value="ECO:0007669"/>
    <property type="project" value="TreeGrafter"/>
</dbReference>
<protein>
    <submittedName>
        <fullName evidence="3">Uncharacterized protein</fullName>
    </submittedName>
</protein>
<dbReference type="Gene3D" id="1.20.120.330">
    <property type="entry name" value="Nucleotidyltransferases domain 2"/>
    <property type="match status" value="1"/>
</dbReference>
<feature type="compositionally biased region" description="Polar residues" evidence="2">
    <location>
        <begin position="446"/>
        <end position="459"/>
    </location>
</feature>
<name>A0AAN9THT2_9HEMI</name>
<feature type="compositionally biased region" description="Basic residues" evidence="2">
    <location>
        <begin position="1612"/>
        <end position="1625"/>
    </location>
</feature>
<dbReference type="GO" id="GO:0000793">
    <property type="term" value="C:condensed chromosome"/>
    <property type="evidence" value="ECO:0007669"/>
    <property type="project" value="TreeGrafter"/>
</dbReference>
<evidence type="ECO:0000256" key="2">
    <source>
        <dbReference type="SAM" id="MobiDB-lite"/>
    </source>
</evidence>
<feature type="compositionally biased region" description="Basic and acidic residues" evidence="2">
    <location>
        <begin position="1204"/>
        <end position="1213"/>
    </location>
</feature>
<organism evidence="3 4">
    <name type="scientific">Parthenolecanium corni</name>
    <dbReference type="NCBI Taxonomy" id="536013"/>
    <lineage>
        <taxon>Eukaryota</taxon>
        <taxon>Metazoa</taxon>
        <taxon>Ecdysozoa</taxon>
        <taxon>Arthropoda</taxon>
        <taxon>Hexapoda</taxon>
        <taxon>Insecta</taxon>
        <taxon>Pterygota</taxon>
        <taxon>Neoptera</taxon>
        <taxon>Paraneoptera</taxon>
        <taxon>Hemiptera</taxon>
        <taxon>Sternorrhyncha</taxon>
        <taxon>Coccoidea</taxon>
        <taxon>Coccidae</taxon>
        <taxon>Parthenolecanium</taxon>
    </lineage>
</organism>
<proteinExistence type="predicted"/>
<feature type="coiled-coil region" evidence="1">
    <location>
        <begin position="633"/>
        <end position="850"/>
    </location>
</feature>
<feature type="region of interest" description="Disordered" evidence="2">
    <location>
        <begin position="1204"/>
        <end position="1224"/>
    </location>
</feature>
<gene>
    <name evidence="3" type="ORF">V9T40_001828</name>
</gene>
<feature type="compositionally biased region" description="Basic and acidic residues" evidence="2">
    <location>
        <begin position="1593"/>
        <end position="1611"/>
    </location>
</feature>
<feature type="coiled-coil region" evidence="1">
    <location>
        <begin position="886"/>
        <end position="987"/>
    </location>
</feature>
<feature type="coiled-coil region" evidence="1">
    <location>
        <begin position="1700"/>
        <end position="1734"/>
    </location>
</feature>
<dbReference type="GO" id="GO:0000796">
    <property type="term" value="C:condensin complex"/>
    <property type="evidence" value="ECO:0007669"/>
    <property type="project" value="TreeGrafter"/>
</dbReference>
<evidence type="ECO:0000313" key="3">
    <source>
        <dbReference type="EMBL" id="KAK7590215.1"/>
    </source>
</evidence>
<feature type="coiled-coil region" evidence="1">
    <location>
        <begin position="1052"/>
        <end position="1154"/>
    </location>
</feature>
<keyword evidence="4" id="KW-1185">Reference proteome</keyword>
<feature type="region of interest" description="Disordered" evidence="2">
    <location>
        <begin position="31"/>
        <end position="59"/>
    </location>
</feature>
<feature type="compositionally biased region" description="Basic and acidic residues" evidence="2">
    <location>
        <begin position="1626"/>
        <end position="1644"/>
    </location>
</feature>
<keyword evidence="1" id="KW-0175">Coiled coil</keyword>
<dbReference type="GO" id="GO:0007076">
    <property type="term" value="P:mitotic chromosome condensation"/>
    <property type="evidence" value="ECO:0007669"/>
    <property type="project" value="TreeGrafter"/>
</dbReference>
<dbReference type="PANTHER" id="PTHR43941">
    <property type="entry name" value="STRUCTURAL MAINTENANCE OF CHROMOSOMES PROTEIN 2"/>
    <property type="match status" value="1"/>
</dbReference>
<dbReference type="PANTHER" id="PTHR43941:SF1">
    <property type="entry name" value="STRUCTURAL MAINTENANCE OF CHROMOSOMES PROTEIN 2"/>
    <property type="match status" value="1"/>
</dbReference>
<evidence type="ECO:0000313" key="4">
    <source>
        <dbReference type="Proteomes" id="UP001367676"/>
    </source>
</evidence>
<accession>A0AAN9THT2</accession>
<feature type="region of interest" description="Disordered" evidence="2">
    <location>
        <begin position="1593"/>
        <end position="1644"/>
    </location>
</feature>
<feature type="coiled-coil region" evidence="1">
    <location>
        <begin position="391"/>
        <end position="439"/>
    </location>
</feature>
<feature type="region of interest" description="Disordered" evidence="2">
    <location>
        <begin position="441"/>
        <end position="470"/>
    </location>
</feature>
<sequence>MAEEDNSNAYSSSGSSGHDFCLLSEDDIAGAGDLATESQDASQKHSPHQSASSAAESSRLFGMSAPVDVEAIKQKAEELAKSLHKALDTVSKRASSTSSLENIEVRDDLKQHRERSLYVEQKLKEDRKLFEESKKRSEAVFDKVQSVKRIQESISENVKELNRKDTDDTHSLKLKILSLEDTVSRLQESLSNKNRIISEKNEQIRSLNQSVSDTHDAYMHSLEQSELEIDRVKNEYKKKIEEVTSSKEELCNRLQLVRKNYLIVENDLKLSDFARSRLVNRNAELQEKIIALEKDNEKLSAKLNDESGRVQPSKDSRVDIIDDIRPKIENLIIITNEFSTFLADDLSDTEELNMDDDDVCQAVDSVGDKLEAAFFTMRDKISSVPKLQSKLDKMSQELQHMDSLMHQKEQQIVNLQQQISATQTKLDDKIRENAQLRESIRDNESWQRVSQNQEIPSQHSNRDSDSTEAQVQLEQLSQECLQLNVELESKSNQIQMLSSNIDSLNETVQNLRHERQQLCQEIREKSSECENMKLSHKEVCDELESLKQESSEQFQRMSEEYQRLQQTCRELQLKCDYLDEELQISVEQVQKSRAHHSDEQLEKEDNDFVVLQTRDCDEEDSLKRQCTHLKDENEKLIASMKTMSEKAIEYENERFTLQKYVNECNRLQDLVKRLSQELEATKKHLYQTSVESRETEDDKNDEIESLQEEMAKLEQQLSNVWNQLHEEKTRNHHLSEQLGSYEKANASISQQMQQQNAELEFLRQSNAERAQKLQSFEDSSNSGEVVALQEQNLQLQKMLDFAQQEHQATKNELEAAQTSLAQLRTVVSELEHLKSQNLDLQDEMSKLLQKYQSVADSFEETSDLLAKKDDELSTVTAEAKRSFRELHETQTALNEAQSDLKFAKNELETISKYLENTRMEANETLEQLKAAQNELQTVTERLHESEKSVQDMIEKYNHGVASYQKNIAILEHENAALRQQCETYRISYGNLQTYVSQIVSAASRTSDDAINIVHRLQSQWPSPKPVVDAEMQCSANLEADVRMEAETYELLLKDRGEELNALKSRYEEVKRELLQKDDECDAEISRYGNLVADLRNELSLAEERLASAQRALSQKSEDLQMLTQEFEHRLESSEAGYANQLQDCQYQIEQLEKKLHESRKPEVLEASVQVSPTQAPEMSQLFSDKQDSSFADVELDTNKEFFGTHDDRLKEDGSGLTEIEPGSEKEGPGLMKYFGYYKEKMKGLTEMLIPEEQTEDYSNWILPDQPIAKRQFIPEDASAPLVTEMVQHSAPPSPRLSVSDILDKLQKAIAAQMNDGGWDVEEDAEWICTQLQLNDSEFVNTAFKFVDLFDIVVQYYSSLPATDAVLEKFSSIANIIKPPSTTSNLPIAPELSETFVTKVVDTSKETIEQMVTLATLLENENKHLVDALIFFEETMASVRPPEDLHFQSVIEYWRSRVTIDDDVIDRVCEEYDIVPAKFLPGDQLVQWKEQMARCIEVILTPPPAPVLSAPVVVEAVCPIPVAENLQLLKKKVHKLICDLHYVYKDEETVNPADFFAQIEDLNCAIEATAKMALSKDILGEPAAIPSHRLPEEQHEYGHEDDHIEEEHDHHEHSSHHHSHDHSSHHHDHELPEHSESTQGPDQRDTVADLKSLLAESNKKIDSLVKDLMEVKSSREYNEVRQLHTKLDETLYQLHLRDVHVVELTRELTQLLAERDSLQLKLSNIIRQNEQLREIAVSNSASGSIMQLPDLENKLEELQGVNYMKDPRISEASKKYHATGMQLYHEEQRSKEEASTSIVPSILKWFTGDTEN</sequence>